<sequence length="108" mass="12908">MSLTVREYRELILPRPEVSDEEANKLIDLYKKGTSETSSIDSVQKWIVRFDKHDIVNILGEAFPFDNRRLFDALIVSEYFDKFEYLDWHISYYGYNADKEEFLISLEK</sequence>
<reference evidence="1 2" key="1">
    <citation type="submission" date="2019-07" db="EMBL/GenBank/DDBJ databases">
        <title>Genomic Encyclopedia of Archaeal and Bacterial Type Strains, Phase II (KMG-II): from individual species to whole genera.</title>
        <authorList>
            <person name="Goeker M."/>
        </authorList>
    </citation>
    <scope>NUCLEOTIDE SEQUENCE [LARGE SCALE GENOMIC DNA]</scope>
    <source>
        <strain evidence="1 2">DSM 18850</strain>
    </source>
</reference>
<gene>
    <name evidence="1" type="ORF">BC792_11744</name>
</gene>
<dbReference type="AlphaFoldDB" id="A0A5S5DCC2"/>
<name>A0A5S5DCC2_9SPHI</name>
<organism evidence="1 2">
    <name type="scientific">Sphingobacterium allocomposti</name>
    <dbReference type="NCBI Taxonomy" id="415956"/>
    <lineage>
        <taxon>Bacteria</taxon>
        <taxon>Pseudomonadati</taxon>
        <taxon>Bacteroidota</taxon>
        <taxon>Sphingobacteriia</taxon>
        <taxon>Sphingobacteriales</taxon>
        <taxon>Sphingobacteriaceae</taxon>
        <taxon>Sphingobacterium</taxon>
    </lineage>
</organism>
<dbReference type="EMBL" id="VNHX01000017">
    <property type="protein sequence ID" value="TYP92269.1"/>
    <property type="molecule type" value="Genomic_DNA"/>
</dbReference>
<evidence type="ECO:0000313" key="2">
    <source>
        <dbReference type="Proteomes" id="UP000325105"/>
    </source>
</evidence>
<accession>A0A5S5DCC2</accession>
<evidence type="ECO:0000313" key="1">
    <source>
        <dbReference type="EMBL" id="TYP92269.1"/>
    </source>
</evidence>
<keyword evidence="2" id="KW-1185">Reference proteome</keyword>
<dbReference type="Proteomes" id="UP000325105">
    <property type="component" value="Unassembled WGS sequence"/>
</dbReference>
<comment type="caution">
    <text evidence="1">The sequence shown here is derived from an EMBL/GenBank/DDBJ whole genome shotgun (WGS) entry which is preliminary data.</text>
</comment>
<dbReference type="RefSeq" id="WP_148909369.1">
    <property type="nucleotide sequence ID" value="NZ_VNHX01000017.1"/>
</dbReference>
<protein>
    <submittedName>
        <fullName evidence="1">Uncharacterized protein</fullName>
    </submittedName>
</protein>
<proteinExistence type="predicted"/>